<evidence type="ECO:0000256" key="8">
    <source>
        <dbReference type="RuleBase" id="RU361233"/>
    </source>
</evidence>
<comment type="similarity">
    <text evidence="2 8">Belongs to the Casparian strip membrane proteins (CASP) family.</text>
</comment>
<reference evidence="10 11" key="2">
    <citation type="journal article" date="2009" name="PLoS ONE">
        <title>An integrated genetic and cytogenetic map of the cucumber genome.</title>
        <authorList>
            <person name="Ren Y."/>
            <person name="Zhang Z."/>
            <person name="Liu J."/>
            <person name="Staub J.E."/>
            <person name="Han Y."/>
            <person name="Cheng Z."/>
            <person name="Li X."/>
            <person name="Lu J."/>
            <person name="Miao H."/>
            <person name="Kang H."/>
            <person name="Xie B."/>
            <person name="Gu X."/>
            <person name="Wang X."/>
            <person name="Du Y."/>
            <person name="Jin W."/>
            <person name="Huang S."/>
        </authorList>
    </citation>
    <scope>NUCLEOTIDE SEQUENCE [LARGE SCALE GENOMIC DNA]</scope>
    <source>
        <strain evidence="11">cv. 9930</strain>
    </source>
</reference>
<keyword evidence="6 8" id="KW-1133">Transmembrane helix</keyword>
<evidence type="ECO:0000259" key="9">
    <source>
        <dbReference type="Pfam" id="PF04535"/>
    </source>
</evidence>
<feature type="transmembrane region" description="Helical" evidence="8">
    <location>
        <begin position="87"/>
        <end position="106"/>
    </location>
</feature>
<keyword evidence="11" id="KW-1185">Reference proteome</keyword>
<protein>
    <recommendedName>
        <fullName evidence="8">CASP-like protein</fullName>
    </recommendedName>
</protein>
<dbReference type="Pfam" id="PF04535">
    <property type="entry name" value="CASP_dom"/>
    <property type="match status" value="1"/>
</dbReference>
<feature type="transmembrane region" description="Helical" evidence="8">
    <location>
        <begin position="51"/>
        <end position="75"/>
    </location>
</feature>
<dbReference type="Proteomes" id="UP000029981">
    <property type="component" value="Chromosome 5"/>
</dbReference>
<evidence type="ECO:0000256" key="6">
    <source>
        <dbReference type="ARBA" id="ARBA00022989"/>
    </source>
</evidence>
<evidence type="ECO:0000256" key="1">
    <source>
        <dbReference type="ARBA" id="ARBA00004651"/>
    </source>
</evidence>
<dbReference type="KEGG" id="csv:101212640"/>
<dbReference type="OMA" id="IGNAYSL"/>
<accession>A0A0A0KU83</accession>
<dbReference type="AlphaFoldDB" id="A0A0A0KU83"/>
<sequence length="155" mass="17309">MENSSGSRITSLILRILTFVFLFISFFILITTSQTVRPYKLHFNDYHGFRYMLATIIIGLVFNLLQIAFSLFNIVKNGDGTILFDFFGDKFLSYLLATGAAAGFGVGVDLKKVDPDDLFRIFFDKAYAASTLLLFAFFCSAAVSILSSFALSKRS</sequence>
<evidence type="ECO:0000256" key="7">
    <source>
        <dbReference type="ARBA" id="ARBA00023136"/>
    </source>
</evidence>
<organism evidence="10 11">
    <name type="scientific">Cucumis sativus</name>
    <name type="common">Cucumber</name>
    <dbReference type="NCBI Taxonomy" id="3659"/>
    <lineage>
        <taxon>Eukaryota</taxon>
        <taxon>Viridiplantae</taxon>
        <taxon>Streptophyta</taxon>
        <taxon>Embryophyta</taxon>
        <taxon>Tracheophyta</taxon>
        <taxon>Spermatophyta</taxon>
        <taxon>Magnoliopsida</taxon>
        <taxon>eudicotyledons</taxon>
        <taxon>Gunneridae</taxon>
        <taxon>Pentapetalae</taxon>
        <taxon>rosids</taxon>
        <taxon>fabids</taxon>
        <taxon>Cucurbitales</taxon>
        <taxon>Cucurbitaceae</taxon>
        <taxon>Benincaseae</taxon>
        <taxon>Cucumis</taxon>
    </lineage>
</organism>
<dbReference type="EMBL" id="CM002926">
    <property type="protein sequence ID" value="KGN51296.1"/>
    <property type="molecule type" value="Genomic_DNA"/>
</dbReference>
<reference evidence="10 11" key="3">
    <citation type="journal article" date="2010" name="BMC Genomics">
        <title>Transcriptome sequencing and comparative analysis of cucumber flowers with different sex types.</title>
        <authorList>
            <person name="Guo S."/>
            <person name="Zheng Y."/>
            <person name="Joung J.G."/>
            <person name="Liu S."/>
            <person name="Zhang Z."/>
            <person name="Crasta O.R."/>
            <person name="Sobral B.W."/>
            <person name="Xu Y."/>
            <person name="Huang S."/>
            <person name="Fei Z."/>
        </authorList>
    </citation>
    <scope>NUCLEOTIDE SEQUENCE [LARGE SCALE GENOMIC DNA]</scope>
    <source>
        <strain evidence="11">cv. 9930</strain>
    </source>
</reference>
<dbReference type="OrthoDB" id="685197at2759"/>
<comment type="subunit">
    <text evidence="3 8">Homodimer and heterodimers.</text>
</comment>
<dbReference type="GO" id="GO:0005886">
    <property type="term" value="C:plasma membrane"/>
    <property type="evidence" value="ECO:0007669"/>
    <property type="project" value="UniProtKB-SubCell"/>
</dbReference>
<dbReference type="PANTHER" id="PTHR33573:SF40">
    <property type="entry name" value="CASP-LIKE PROTEIN 4D2"/>
    <property type="match status" value="1"/>
</dbReference>
<keyword evidence="7 8" id="KW-0472">Membrane</keyword>
<evidence type="ECO:0000313" key="10">
    <source>
        <dbReference type="EMBL" id="KGN51296.1"/>
    </source>
</evidence>
<reference evidence="10 11" key="4">
    <citation type="journal article" date="2011" name="BMC Genomics">
        <title>RNA-Seq improves annotation of protein-coding genes in the cucumber genome.</title>
        <authorList>
            <person name="Li Z."/>
            <person name="Zhang Z."/>
            <person name="Yan P."/>
            <person name="Huang S."/>
            <person name="Fei Z."/>
            <person name="Lin K."/>
        </authorList>
    </citation>
    <scope>NUCLEOTIDE SEQUENCE [LARGE SCALE GENOMIC DNA]</scope>
    <source>
        <strain evidence="11">cv. 9930</strain>
    </source>
</reference>
<feature type="transmembrane region" description="Helical" evidence="8">
    <location>
        <begin position="126"/>
        <end position="151"/>
    </location>
</feature>
<feature type="transmembrane region" description="Helical" evidence="8">
    <location>
        <begin position="12"/>
        <end position="31"/>
    </location>
</feature>
<dbReference type="eggNOG" id="ENOG502S98H">
    <property type="taxonomic scope" value="Eukaryota"/>
</dbReference>
<feature type="domain" description="Casparian strip membrane protein" evidence="9">
    <location>
        <begin position="6"/>
        <end position="139"/>
    </location>
</feature>
<dbReference type="Gramene" id="KGN51296">
    <property type="protein sequence ID" value="KGN51296"/>
    <property type="gene ID" value="Csa_5G515010"/>
</dbReference>
<evidence type="ECO:0000256" key="5">
    <source>
        <dbReference type="ARBA" id="ARBA00022692"/>
    </source>
</evidence>
<name>A0A0A0KU83_CUCSA</name>
<evidence type="ECO:0000313" key="11">
    <source>
        <dbReference type="Proteomes" id="UP000029981"/>
    </source>
</evidence>
<dbReference type="InterPro" id="IPR006702">
    <property type="entry name" value="CASP_dom"/>
</dbReference>
<keyword evidence="4 8" id="KW-1003">Cell membrane</keyword>
<comment type="subcellular location">
    <subcellularLocation>
        <location evidence="1 8">Cell membrane</location>
        <topology evidence="1 8">Multi-pass membrane protein</topology>
    </subcellularLocation>
</comment>
<dbReference type="PANTHER" id="PTHR33573">
    <property type="entry name" value="CASP-LIKE PROTEIN 4A4"/>
    <property type="match status" value="1"/>
</dbReference>
<dbReference type="STRING" id="3659.A0A0A0KU83"/>
<reference evidence="10 11" key="1">
    <citation type="journal article" date="2009" name="Nat. Genet.">
        <title>The genome of the cucumber, Cucumis sativus L.</title>
        <authorList>
            <person name="Huang S."/>
            <person name="Li R."/>
            <person name="Zhang Z."/>
            <person name="Li L."/>
            <person name="Gu X."/>
            <person name="Fan W."/>
            <person name="Lucas W.J."/>
            <person name="Wang X."/>
            <person name="Xie B."/>
            <person name="Ni P."/>
            <person name="Ren Y."/>
            <person name="Zhu H."/>
            <person name="Li J."/>
            <person name="Lin K."/>
            <person name="Jin W."/>
            <person name="Fei Z."/>
            <person name="Li G."/>
            <person name="Staub J."/>
            <person name="Kilian A."/>
            <person name="van der Vossen E.A."/>
            <person name="Wu Y."/>
            <person name="Guo J."/>
            <person name="He J."/>
            <person name="Jia Z."/>
            <person name="Ren Y."/>
            <person name="Tian G."/>
            <person name="Lu Y."/>
            <person name="Ruan J."/>
            <person name="Qian W."/>
            <person name="Wang M."/>
            <person name="Huang Q."/>
            <person name="Li B."/>
            <person name="Xuan Z."/>
            <person name="Cao J."/>
            <person name="Asan"/>
            <person name="Wu Z."/>
            <person name="Zhang J."/>
            <person name="Cai Q."/>
            <person name="Bai Y."/>
            <person name="Zhao B."/>
            <person name="Han Y."/>
            <person name="Li Y."/>
            <person name="Li X."/>
            <person name="Wang S."/>
            <person name="Shi Q."/>
            <person name="Liu S."/>
            <person name="Cho W.K."/>
            <person name="Kim J.Y."/>
            <person name="Xu Y."/>
            <person name="Heller-Uszynska K."/>
            <person name="Miao H."/>
            <person name="Cheng Z."/>
            <person name="Zhang S."/>
            <person name="Wu J."/>
            <person name="Yang Y."/>
            <person name="Kang H."/>
            <person name="Li M."/>
            <person name="Liang H."/>
            <person name="Ren X."/>
            <person name="Shi Z."/>
            <person name="Wen M."/>
            <person name="Jian M."/>
            <person name="Yang H."/>
            <person name="Zhang G."/>
            <person name="Yang Z."/>
            <person name="Chen R."/>
            <person name="Liu S."/>
            <person name="Li J."/>
            <person name="Ma L."/>
            <person name="Liu H."/>
            <person name="Zhou Y."/>
            <person name="Zhao J."/>
            <person name="Fang X."/>
            <person name="Li G."/>
            <person name="Fang L."/>
            <person name="Li Y."/>
            <person name="Liu D."/>
            <person name="Zheng H."/>
            <person name="Zhang Y."/>
            <person name="Qin N."/>
            <person name="Li Z."/>
            <person name="Yang G."/>
            <person name="Yang S."/>
            <person name="Bolund L."/>
            <person name="Kristiansen K."/>
            <person name="Zheng H."/>
            <person name="Li S."/>
            <person name="Zhang X."/>
            <person name="Yang H."/>
            <person name="Wang J."/>
            <person name="Sun R."/>
            <person name="Zhang B."/>
            <person name="Jiang S."/>
            <person name="Wang J."/>
            <person name="Du Y."/>
            <person name="Li S."/>
        </authorList>
    </citation>
    <scope>NUCLEOTIDE SEQUENCE [LARGE SCALE GENOMIC DNA]</scope>
    <source>
        <strain evidence="11">cv. 9930</strain>
    </source>
</reference>
<evidence type="ECO:0000256" key="2">
    <source>
        <dbReference type="ARBA" id="ARBA00007651"/>
    </source>
</evidence>
<evidence type="ECO:0000256" key="3">
    <source>
        <dbReference type="ARBA" id="ARBA00011489"/>
    </source>
</evidence>
<keyword evidence="5 8" id="KW-0812">Transmembrane</keyword>
<gene>
    <name evidence="10" type="ORF">Csa_5G515010</name>
</gene>
<evidence type="ECO:0000256" key="4">
    <source>
        <dbReference type="ARBA" id="ARBA00022475"/>
    </source>
</evidence>
<proteinExistence type="inferred from homology"/>